<reference evidence="2 3" key="1">
    <citation type="submission" date="2016-10" db="EMBL/GenBank/DDBJ databases">
        <authorList>
            <person name="de Groot N.N."/>
        </authorList>
    </citation>
    <scope>NUCLEOTIDE SEQUENCE [LARGE SCALE GENOMIC DNA]</scope>
    <source>
        <strain evidence="2 3">DSM 11363</strain>
    </source>
</reference>
<name>A0A1I0FKW4_9PSED</name>
<feature type="region of interest" description="Disordered" evidence="1">
    <location>
        <begin position="797"/>
        <end position="819"/>
    </location>
</feature>
<dbReference type="EMBL" id="FOHW01000017">
    <property type="protein sequence ID" value="SET58911.1"/>
    <property type="molecule type" value="Genomic_DNA"/>
</dbReference>
<organism evidence="2 3">
    <name type="scientific">Pseudomonas graminis</name>
    <dbReference type="NCBI Taxonomy" id="158627"/>
    <lineage>
        <taxon>Bacteria</taxon>
        <taxon>Pseudomonadati</taxon>
        <taxon>Pseudomonadota</taxon>
        <taxon>Gammaproteobacteria</taxon>
        <taxon>Pseudomonadales</taxon>
        <taxon>Pseudomonadaceae</taxon>
        <taxon>Pseudomonas</taxon>
    </lineage>
</organism>
<evidence type="ECO:0000313" key="3">
    <source>
        <dbReference type="Proteomes" id="UP000182332"/>
    </source>
</evidence>
<proteinExistence type="predicted"/>
<dbReference type="Pfam" id="PF14424">
    <property type="entry name" value="Toxin-deaminase"/>
    <property type="match status" value="1"/>
</dbReference>
<gene>
    <name evidence="2" type="ORF">SAMN05216197_11763</name>
</gene>
<dbReference type="RefSeq" id="WP_074890319.1">
    <property type="nucleotide sequence ID" value="NZ_FOHW01000017.1"/>
</dbReference>
<accession>A0A1I0FKW4</accession>
<evidence type="ECO:0000313" key="2">
    <source>
        <dbReference type="EMBL" id="SET58911.1"/>
    </source>
</evidence>
<dbReference type="Proteomes" id="UP000182332">
    <property type="component" value="Unassembled WGS sequence"/>
</dbReference>
<sequence>MSSHPHHETSTLIHPRLQRLKAEDIVRVNEITGPQSIAVSLGDVFKEYLAADAVVEKTLRDRDFLTLIHRVLGSADVERYISGMLYEGDVNTAIDPHTRVAFFQTVCRLAIEHERPGTLDAALTEIHQSACAYKTFSLADRLWRSLPTLRRVGALWAAAFLLYDDLGHGVPAPETVPLPPPLDLHGYQDLNAVVSHLLVDQPGDSLCIKLLKLLPMDLLTISSGQFRPASLREIAAGADMIPGRDDRMAFFPGATLTHPVDIALDALLNCAPFAALQNRLVEALEWYNPEDKHLASHSMARQLAIQALIDCIYPIHQRRIGYLLDFHLFAEDKADCSLYDIRINLVNSLRNTLGCRNADAQIIMQLLATRFAPELLLTDAPDDFRYQPDLRWANLRHAMTLDRAAPGSRTFAQWEALPAQFAAEARTEEARLHVATTRLDAMIVWNLYENHIVEQPRYSADDIARMTRYFESACERQALNNPPDRLNDARRLLIEAGIEPDAMIRGYANITELEAYLDNGAAHRPSRPPAKPLPDATLQFHQAFDRYLIEARQTYTHLMTLFLDELPTLHRNRLLSADIVCYAVVWRHYVGPMVGGVPSVGSSPADDWEDCRGGHGGLVHVVHEGQHWVYELFPEHFGFECTVVDPGRVMPLEDPNLAAEALNLLMAPDHERYNGAPLPYEKSILSKAVPLIRRPGTDNQTHLVQGFVDQIFLHHSQELREACKGTTRQETWKRQRESTSDAMYAWKLIKSVIPIVGCFDVTTGGDAASCVADVAGEIGTVMTIAGRTLKPLIKLGNKQRAWSPRPPSPTSPRQQNAKWFPGQTVERARFERRVHAAGVTLVTGKFSQRNGMFQRLSNSEATPDPALMWAKVDNVDQVLVRNISVDQTPDYRWCNPRDQKPYGPRLSRHPAAWTDESPVFTTTQKHLLPGQFPGAVHLNEVDGHGYDLSVAGGRNIHVARRGQSMTDLIIDDVSYRFDADGPSGMLRKVELEAPAARLGRLDEASSHCVIRRSPMQGSCSGAVVLISTTRPAMDTALEPLTFGEQASHAFMTRRFRPVLRFTPRRGQATPQRTHLLVDDGKVSTWVNETLPERSAPNVPMTGHNTLSPLTSDAAVHLGITLPLHYRPTVQGRLMRDRILGLPDDLDDNWRVRINHELPVVQLDSICKTVNDQRELRAIRLTLEDGQYLAVEADTGQFYKARELPEAAQLTFARMTSDADIEAYLTSSESYRLGSGRRTLGQDMDNIARMLFELESPGVDMQRVYRPYRPIMENHARNILTRETALENFVTLTKSSIANFKPLGEADPLTRLHVSGVLNSLLPASASKHAWTPVSAADVGLETTGENIRRHLNTTNLAFLLAETADSRRHVYYALAGGKRGRKLTLRVPETGEGSSMTFIDARERMSSQPPNPSFTSLPVLRTAQKLKIREHDRYLDAERLIATAFTQDMPAGAAVTRMHFFTLMDTCNSCGGFVLPRLKLDYPQADFSVSYILPYTPPS</sequence>
<dbReference type="InterPro" id="IPR032721">
    <property type="entry name" value="Toxin-deaminase"/>
</dbReference>
<protein>
    <submittedName>
        <fullName evidence="2">The BURPS668_1122 family of deaminases</fullName>
    </submittedName>
</protein>
<dbReference type="OrthoDB" id="6723223at2"/>
<evidence type="ECO:0000256" key="1">
    <source>
        <dbReference type="SAM" id="MobiDB-lite"/>
    </source>
</evidence>